<dbReference type="Proteomes" id="UP000050761">
    <property type="component" value="Unassembled WGS sequence"/>
</dbReference>
<reference evidence="1 2" key="1">
    <citation type="submission" date="2018-11" db="EMBL/GenBank/DDBJ databases">
        <authorList>
            <consortium name="Pathogen Informatics"/>
        </authorList>
    </citation>
    <scope>NUCLEOTIDE SEQUENCE [LARGE SCALE GENOMIC DNA]</scope>
</reference>
<dbReference type="OrthoDB" id="5864477at2759"/>
<dbReference type="AlphaFoldDB" id="A0A183GPU3"/>
<accession>A0A183GPU3</accession>
<proteinExistence type="predicted"/>
<keyword evidence="2" id="KW-1185">Reference proteome</keyword>
<evidence type="ECO:0000313" key="3">
    <source>
        <dbReference type="WBParaSite" id="HPBE_0002471301-mRNA-1"/>
    </source>
</evidence>
<accession>A0A3P8D659</accession>
<sequence length="233" mass="26654">MLRYWANDTLSEYFAYKQGAGVTAGGPNTYLSTGSLKGSLNRQGIYKKYQSTAFDDPTKRAKLKQASIDCCPLTWEFEGFIQPGDCNQFFQKRFLMRVEKVKLTNGYPAKQCDIGQDVRDPSNQHFSVAERLEATDKMIREHQVTYLQYKLFKDNRKPDCNAVKNLEGDEEAKKAYRPALMYQSVLLEVGKDCEWVRICFDKDKTVCSDDVNTLSFIFVHGVYIPTDAGERLA</sequence>
<gene>
    <name evidence="1" type="ORF">HPBE_LOCUS24712</name>
</gene>
<dbReference type="WBParaSite" id="HPBE_0002471301-mRNA-1">
    <property type="protein sequence ID" value="HPBE_0002471301-mRNA-1"/>
    <property type="gene ID" value="HPBE_0002471301"/>
</dbReference>
<dbReference type="EMBL" id="UZAH01036729">
    <property type="protein sequence ID" value="VDP46857.1"/>
    <property type="molecule type" value="Genomic_DNA"/>
</dbReference>
<organism evidence="2 3">
    <name type="scientific">Heligmosomoides polygyrus</name>
    <name type="common">Parasitic roundworm</name>
    <dbReference type="NCBI Taxonomy" id="6339"/>
    <lineage>
        <taxon>Eukaryota</taxon>
        <taxon>Metazoa</taxon>
        <taxon>Ecdysozoa</taxon>
        <taxon>Nematoda</taxon>
        <taxon>Chromadorea</taxon>
        <taxon>Rhabditida</taxon>
        <taxon>Rhabditina</taxon>
        <taxon>Rhabditomorpha</taxon>
        <taxon>Strongyloidea</taxon>
        <taxon>Heligmosomidae</taxon>
        <taxon>Heligmosomoides</taxon>
    </lineage>
</organism>
<name>A0A183GPU3_HELPZ</name>
<reference evidence="3" key="2">
    <citation type="submission" date="2019-09" db="UniProtKB">
        <authorList>
            <consortium name="WormBaseParasite"/>
        </authorList>
    </citation>
    <scope>IDENTIFICATION</scope>
</reference>
<evidence type="ECO:0000313" key="2">
    <source>
        <dbReference type="Proteomes" id="UP000050761"/>
    </source>
</evidence>
<protein>
    <submittedName>
        <fullName evidence="1 3">Uncharacterized protein</fullName>
    </submittedName>
</protein>
<evidence type="ECO:0000313" key="1">
    <source>
        <dbReference type="EMBL" id="VDP46857.1"/>
    </source>
</evidence>